<dbReference type="GO" id="GO:0005506">
    <property type="term" value="F:iron ion binding"/>
    <property type="evidence" value="ECO:0007669"/>
    <property type="project" value="InterPro"/>
</dbReference>
<keyword evidence="5 9" id="KW-0560">Oxidoreductase</keyword>
<evidence type="ECO:0000313" key="11">
    <source>
        <dbReference type="EMBL" id="EMR61766.1"/>
    </source>
</evidence>
<keyword evidence="6 8" id="KW-0408">Iron</keyword>
<keyword evidence="12" id="KW-1185">Reference proteome</keyword>
<dbReference type="InterPro" id="IPR002403">
    <property type="entry name" value="Cyt_P450_E_grp-IV"/>
</dbReference>
<dbReference type="SUPFAM" id="SSF48264">
    <property type="entry name" value="Cytochrome P450"/>
    <property type="match status" value="1"/>
</dbReference>
<dbReference type="Pfam" id="PF00067">
    <property type="entry name" value="p450"/>
    <property type="match status" value="1"/>
</dbReference>
<evidence type="ECO:0000313" key="12">
    <source>
        <dbReference type="Proteomes" id="UP000012174"/>
    </source>
</evidence>
<comment type="cofactor">
    <cofactor evidence="1 8">
        <name>heme</name>
        <dbReference type="ChEBI" id="CHEBI:30413"/>
    </cofactor>
</comment>
<feature type="transmembrane region" description="Helical" evidence="10">
    <location>
        <begin position="12"/>
        <end position="31"/>
    </location>
</feature>
<dbReference type="PROSITE" id="PS00086">
    <property type="entry name" value="CYTOCHROME_P450"/>
    <property type="match status" value="1"/>
</dbReference>
<evidence type="ECO:0000256" key="3">
    <source>
        <dbReference type="ARBA" id="ARBA00022617"/>
    </source>
</evidence>
<evidence type="ECO:0000256" key="6">
    <source>
        <dbReference type="ARBA" id="ARBA00023004"/>
    </source>
</evidence>
<dbReference type="PANTHER" id="PTHR46206:SF1">
    <property type="entry name" value="P450, PUTATIVE (EUROFUNG)-RELATED"/>
    <property type="match status" value="1"/>
</dbReference>
<keyword evidence="10" id="KW-0812">Transmembrane</keyword>
<evidence type="ECO:0000256" key="8">
    <source>
        <dbReference type="PIRSR" id="PIRSR602403-1"/>
    </source>
</evidence>
<evidence type="ECO:0000256" key="5">
    <source>
        <dbReference type="ARBA" id="ARBA00023002"/>
    </source>
</evidence>
<protein>
    <submittedName>
        <fullName evidence="11">Putative cytochrome p450 protein</fullName>
    </submittedName>
</protein>
<evidence type="ECO:0000256" key="1">
    <source>
        <dbReference type="ARBA" id="ARBA00001971"/>
    </source>
</evidence>
<dbReference type="CDD" id="cd11041">
    <property type="entry name" value="CYP503A1-like"/>
    <property type="match status" value="1"/>
</dbReference>
<accession>M7SW09</accession>
<evidence type="ECO:0000256" key="2">
    <source>
        <dbReference type="ARBA" id="ARBA00010617"/>
    </source>
</evidence>
<dbReference type="AlphaFoldDB" id="M7SW09"/>
<reference evidence="12" key="1">
    <citation type="journal article" date="2013" name="Genome Announc.">
        <title>Draft genome sequence of the grapevine dieback fungus Eutypa lata UCR-EL1.</title>
        <authorList>
            <person name="Blanco-Ulate B."/>
            <person name="Rolshausen P.E."/>
            <person name="Cantu D."/>
        </authorList>
    </citation>
    <scope>NUCLEOTIDE SEQUENCE [LARGE SCALE GENOMIC DNA]</scope>
    <source>
        <strain evidence="12">UCR-EL1</strain>
    </source>
</reference>
<keyword evidence="4 8" id="KW-0479">Metal-binding</keyword>
<dbReference type="PANTHER" id="PTHR46206">
    <property type="entry name" value="CYTOCHROME P450"/>
    <property type="match status" value="1"/>
</dbReference>
<name>M7SW09_EUTLA</name>
<feature type="binding site" description="axial binding residue" evidence="8">
    <location>
        <position position="475"/>
    </location>
    <ligand>
        <name>heme</name>
        <dbReference type="ChEBI" id="CHEBI:30413"/>
    </ligand>
    <ligandPart>
        <name>Fe</name>
        <dbReference type="ChEBI" id="CHEBI:18248"/>
    </ligandPart>
</feature>
<evidence type="ECO:0000256" key="9">
    <source>
        <dbReference type="RuleBase" id="RU000461"/>
    </source>
</evidence>
<keyword evidence="10" id="KW-0472">Membrane</keyword>
<comment type="similarity">
    <text evidence="2 9">Belongs to the cytochrome P450 family.</text>
</comment>
<sequence>MISKALMPLSTVTTGAVIVAIIVGLVLYQFVRKIPPYEVYPKLPKLPIIGSREGEWLSKQRAMWRNSVDVRTATQEAYQFTDQPCILPIIDLGNPIIIPSTEISWYLDEPDSHISTIEHLRDSFQLDWTLTDPRIVEDDRPIHFLLISTKLTREINNLLPLLAGKIPSSLKDTWGTDAENFKELCPMRDLPSLIGSVVNLAFVGAPACYNRDMVDNAIKAAYGLGINSIILRMTPQILRPLIAPLVTVSQRIATWRFFKALGPEVRRRLRDLETNPDSASNYNDFLQWTINAAVRNGDPYMMKPETIMGRVLMLDFLSIHTSTIALSHVLFDLAAGPPAVIEELRTEISTALESHGGQWNKATLGSMPKLDSVFRESQRCSPPATIGSPKVVTAPEGVTTPSGLNLAYGTYLAILAYPVLHDPARFPEPDKFKPFRFAELREDADQKGSKVEKARQAWTATGKTYTTFGTGRHACPGRFFASASLKLFLGHMLINYDIEKLLERPASLSVGMTLLPPFNATIRIKARKGA</sequence>
<evidence type="ECO:0000256" key="4">
    <source>
        <dbReference type="ARBA" id="ARBA00022723"/>
    </source>
</evidence>
<dbReference type="InterPro" id="IPR017972">
    <property type="entry name" value="Cyt_P450_CS"/>
</dbReference>
<evidence type="ECO:0000256" key="7">
    <source>
        <dbReference type="ARBA" id="ARBA00023033"/>
    </source>
</evidence>
<dbReference type="GO" id="GO:0004497">
    <property type="term" value="F:monooxygenase activity"/>
    <property type="evidence" value="ECO:0007669"/>
    <property type="project" value="UniProtKB-KW"/>
</dbReference>
<dbReference type="GO" id="GO:0020037">
    <property type="term" value="F:heme binding"/>
    <property type="evidence" value="ECO:0007669"/>
    <property type="project" value="InterPro"/>
</dbReference>
<dbReference type="PRINTS" id="PR00465">
    <property type="entry name" value="EP450IV"/>
</dbReference>
<keyword evidence="7 9" id="KW-0503">Monooxygenase</keyword>
<organism evidence="11 12">
    <name type="scientific">Eutypa lata (strain UCR-EL1)</name>
    <name type="common">Grapevine dieback disease fungus</name>
    <name type="synonym">Eutypa armeniacae</name>
    <dbReference type="NCBI Taxonomy" id="1287681"/>
    <lineage>
        <taxon>Eukaryota</taxon>
        <taxon>Fungi</taxon>
        <taxon>Dikarya</taxon>
        <taxon>Ascomycota</taxon>
        <taxon>Pezizomycotina</taxon>
        <taxon>Sordariomycetes</taxon>
        <taxon>Xylariomycetidae</taxon>
        <taxon>Xylariales</taxon>
        <taxon>Diatrypaceae</taxon>
        <taxon>Eutypa</taxon>
    </lineage>
</organism>
<evidence type="ECO:0000256" key="10">
    <source>
        <dbReference type="SAM" id="Phobius"/>
    </source>
</evidence>
<keyword evidence="3 8" id="KW-0349">Heme</keyword>
<gene>
    <name evidence="11" type="ORF">UCREL1_11300</name>
</gene>
<dbReference type="Proteomes" id="UP000012174">
    <property type="component" value="Unassembled WGS sequence"/>
</dbReference>
<keyword evidence="10" id="KW-1133">Transmembrane helix</keyword>
<dbReference type="HOGENOM" id="CLU_022195_9_2_1"/>
<proteinExistence type="inferred from homology"/>
<dbReference type="OrthoDB" id="1844152at2759"/>
<dbReference type="OMA" id="YMMKPET"/>
<dbReference type="Gene3D" id="1.10.630.10">
    <property type="entry name" value="Cytochrome P450"/>
    <property type="match status" value="1"/>
</dbReference>
<dbReference type="KEGG" id="ela:UCREL1_11300"/>
<dbReference type="InterPro" id="IPR001128">
    <property type="entry name" value="Cyt_P450"/>
</dbReference>
<dbReference type="eggNOG" id="KOG0158">
    <property type="taxonomic scope" value="Eukaryota"/>
</dbReference>
<dbReference type="EMBL" id="KB707550">
    <property type="protein sequence ID" value="EMR61766.1"/>
    <property type="molecule type" value="Genomic_DNA"/>
</dbReference>
<dbReference type="GO" id="GO:0016705">
    <property type="term" value="F:oxidoreductase activity, acting on paired donors, with incorporation or reduction of molecular oxygen"/>
    <property type="evidence" value="ECO:0007669"/>
    <property type="project" value="InterPro"/>
</dbReference>
<dbReference type="InterPro" id="IPR036396">
    <property type="entry name" value="Cyt_P450_sf"/>
</dbReference>